<sequence>MSNNQIYLDYNATTPLHPRVLEAMMPYLTENYGNASSRHDWGRRAHQAVETAREQVATAVGAYPEEVVFTASGTESNNTIIKGVSLMSMRNVVTATATEHPCVLCAARGTQRGGFSFVPLAVDSAGRLDKNDLTQTLAGDSVALVSVMRANNETGVLQDIATIAPEVRAAGAVMHTDAAQALGKIPLNFKALGVDA</sequence>
<comment type="similarity">
    <text evidence="2">Belongs to the class-V pyridoxal-phosphate-dependent aminotransferase family. NifS/IscS subfamily.</text>
</comment>
<dbReference type="PANTHER" id="PTHR11601:SF34">
    <property type="entry name" value="CYSTEINE DESULFURASE"/>
    <property type="match status" value="1"/>
</dbReference>
<evidence type="ECO:0000256" key="4">
    <source>
        <dbReference type="ARBA" id="ARBA00050776"/>
    </source>
</evidence>
<feature type="domain" description="Aminotransferase class V" evidence="5">
    <location>
        <begin position="6"/>
        <end position="195"/>
    </location>
</feature>
<evidence type="ECO:0000313" key="7">
    <source>
        <dbReference type="Proteomes" id="UP001168167"/>
    </source>
</evidence>
<dbReference type="InterPro" id="IPR000192">
    <property type="entry name" value="Aminotrans_V_dom"/>
</dbReference>
<dbReference type="Proteomes" id="UP001168167">
    <property type="component" value="Unassembled WGS sequence"/>
</dbReference>
<evidence type="ECO:0000256" key="2">
    <source>
        <dbReference type="ARBA" id="ARBA00006490"/>
    </source>
</evidence>
<dbReference type="InterPro" id="IPR015424">
    <property type="entry name" value="PyrdxlP-dep_Trfase"/>
</dbReference>
<dbReference type="Pfam" id="PF00266">
    <property type="entry name" value="Aminotran_5"/>
    <property type="match status" value="1"/>
</dbReference>
<keyword evidence="6" id="KW-0808">Transferase</keyword>
<dbReference type="SUPFAM" id="SSF53383">
    <property type="entry name" value="PLP-dependent transferases"/>
    <property type="match status" value="1"/>
</dbReference>
<evidence type="ECO:0000259" key="5">
    <source>
        <dbReference type="Pfam" id="PF00266"/>
    </source>
</evidence>
<evidence type="ECO:0000256" key="3">
    <source>
        <dbReference type="ARBA" id="ARBA00022898"/>
    </source>
</evidence>
<reference evidence="6" key="1">
    <citation type="submission" date="2022-08" db="EMBL/GenBank/DDBJ databases">
        <authorList>
            <person name="Dzunkova M."/>
            <person name="La Clair J."/>
            <person name="Tyml T."/>
            <person name="Doud D."/>
            <person name="Schulz F."/>
            <person name="Piquer S."/>
            <person name="Porcel Sanchis D."/>
            <person name="Osborn A."/>
            <person name="Robinson D."/>
            <person name="Louie K.B."/>
            <person name="Bowen B.P."/>
            <person name="Bowers R."/>
            <person name="Lee J."/>
            <person name="Arnau Llombart V."/>
            <person name="Diaz Villanueva W."/>
            <person name="Gosliner T."/>
            <person name="Northen T."/>
            <person name="Cheng J.-F."/>
            <person name="Burkart M.D."/>
            <person name="Woyke T."/>
        </authorList>
    </citation>
    <scope>NUCLEOTIDE SEQUENCE</scope>
    <source>
        <strain evidence="6">Df01</strain>
    </source>
</reference>
<keyword evidence="6" id="KW-0032">Aminotransferase</keyword>
<name>A0ABT7QJ72_9GAMM</name>
<keyword evidence="3" id="KW-0663">Pyridoxal phosphate</keyword>
<dbReference type="PANTHER" id="PTHR11601">
    <property type="entry name" value="CYSTEINE DESULFURYLASE FAMILY MEMBER"/>
    <property type="match status" value="1"/>
</dbReference>
<protein>
    <submittedName>
        <fullName evidence="6">Aminotransferase class V-fold PLP-dependent enzyme</fullName>
    </submittedName>
</protein>
<evidence type="ECO:0000313" key="6">
    <source>
        <dbReference type="EMBL" id="MDM5146773.1"/>
    </source>
</evidence>
<dbReference type="Gene3D" id="3.40.640.10">
    <property type="entry name" value="Type I PLP-dependent aspartate aminotransferase-like (Major domain)"/>
    <property type="match status" value="1"/>
</dbReference>
<proteinExistence type="inferred from homology"/>
<accession>A0ABT7QJ72</accession>
<comment type="caution">
    <text evidence="6">The sequence shown here is derived from an EMBL/GenBank/DDBJ whole genome shotgun (WGS) entry which is preliminary data.</text>
</comment>
<dbReference type="InterPro" id="IPR015421">
    <property type="entry name" value="PyrdxlP-dep_Trfase_major"/>
</dbReference>
<comment type="cofactor">
    <cofactor evidence="1">
        <name>pyridoxal 5'-phosphate</name>
        <dbReference type="ChEBI" id="CHEBI:597326"/>
    </cofactor>
</comment>
<gene>
    <name evidence="6" type="ORF">NQX30_00005</name>
</gene>
<reference evidence="6" key="2">
    <citation type="journal article" date="2023" name="Microbiome">
        <title>Synthase-selected sorting approach identifies a beta-lactone synthase in a nudibranch symbiotic bacterium.</title>
        <authorList>
            <person name="Dzunkova M."/>
            <person name="La Clair J.J."/>
            <person name="Tyml T."/>
            <person name="Doud D."/>
            <person name="Schulz F."/>
            <person name="Piquer-Esteban S."/>
            <person name="Porcel Sanchis D."/>
            <person name="Osborn A."/>
            <person name="Robinson D."/>
            <person name="Louie K.B."/>
            <person name="Bowen B.P."/>
            <person name="Bowers R.M."/>
            <person name="Lee J."/>
            <person name="Arnau V."/>
            <person name="Diaz-Villanueva W."/>
            <person name="Stepanauskas R."/>
            <person name="Gosliner T."/>
            <person name="Date S.V."/>
            <person name="Northen T.R."/>
            <person name="Cheng J.F."/>
            <person name="Burkart M.D."/>
            <person name="Woyke T."/>
        </authorList>
    </citation>
    <scope>NUCLEOTIDE SEQUENCE</scope>
    <source>
        <strain evidence="6">Df01</strain>
    </source>
</reference>
<feature type="non-terminal residue" evidence="6">
    <location>
        <position position="196"/>
    </location>
</feature>
<organism evidence="6 7">
    <name type="scientific">Candidatus Doriopsillibacter californiensis</name>
    <dbReference type="NCBI Taxonomy" id="2970740"/>
    <lineage>
        <taxon>Bacteria</taxon>
        <taxon>Pseudomonadati</taxon>
        <taxon>Pseudomonadota</taxon>
        <taxon>Gammaproteobacteria</taxon>
        <taxon>Candidatus Tethybacterales</taxon>
        <taxon>Candidatus Persebacteraceae</taxon>
        <taxon>Candidatus Doriopsillibacter</taxon>
    </lineage>
</organism>
<evidence type="ECO:0000256" key="1">
    <source>
        <dbReference type="ARBA" id="ARBA00001933"/>
    </source>
</evidence>
<comment type="catalytic activity">
    <reaction evidence="4">
        <text>(sulfur carrier)-H + L-cysteine = (sulfur carrier)-SH + L-alanine</text>
        <dbReference type="Rhea" id="RHEA:43892"/>
        <dbReference type="Rhea" id="RHEA-COMP:14737"/>
        <dbReference type="Rhea" id="RHEA-COMP:14739"/>
        <dbReference type="ChEBI" id="CHEBI:29917"/>
        <dbReference type="ChEBI" id="CHEBI:35235"/>
        <dbReference type="ChEBI" id="CHEBI:57972"/>
        <dbReference type="ChEBI" id="CHEBI:64428"/>
        <dbReference type="EC" id="2.8.1.7"/>
    </reaction>
</comment>
<dbReference type="EMBL" id="JANQAO010000001">
    <property type="protein sequence ID" value="MDM5146773.1"/>
    <property type="molecule type" value="Genomic_DNA"/>
</dbReference>
<dbReference type="GO" id="GO:0008483">
    <property type="term" value="F:transaminase activity"/>
    <property type="evidence" value="ECO:0007669"/>
    <property type="project" value="UniProtKB-KW"/>
</dbReference>
<keyword evidence="7" id="KW-1185">Reference proteome</keyword>